<keyword evidence="1" id="KW-0732">Signal</keyword>
<dbReference type="AlphaFoldDB" id="A0A175WHX2"/>
<dbReference type="PANTHER" id="PTHR34587:SF2">
    <property type="entry name" value="G-PROTEIN COUPLED RECEPTORS FAMILY 1 PROFILE DOMAIN-CONTAINING PROTEIN"/>
    <property type="match status" value="1"/>
</dbReference>
<comment type="caution">
    <text evidence="2">The sequence shown here is derived from an EMBL/GenBank/DDBJ whole genome shotgun (WGS) entry which is preliminary data.</text>
</comment>
<sequence>MLPLTTITLLLSSLGIVYGLAVDKGPLSPHEPRKVWGKKKPEPAATCIAPDALQTGSLYTGLEEGTVGIRPGLSESATDKANFVNFCSGRTLTNGQQNRNGSCNGIPMGRIPSANNMISTLITSPQPGDRLKPMTTFFVTIHTRHLRAGFLANPSTNYYTAPQDLDENGDVIGHVHVTIQEIGSLRALTAPDPTQFAFFKGVDDAGDGKGVLKTEVSGGLPAGVYRVCTMVAARNHQPPIMPIAQRGPQDDCTKFKVEE</sequence>
<protein>
    <submittedName>
        <fullName evidence="2">Uncharacterized protein</fullName>
    </submittedName>
</protein>
<evidence type="ECO:0000313" key="3">
    <source>
        <dbReference type="Proteomes" id="UP000078237"/>
    </source>
</evidence>
<dbReference type="PANTHER" id="PTHR34587">
    <property type="entry name" value="VWFA DOMAIN-CONTAINING PROTEIN"/>
    <property type="match status" value="1"/>
</dbReference>
<dbReference type="STRING" id="100816.A0A175WHX2"/>
<dbReference type="EMBL" id="LCTW02000010">
    <property type="protein sequence ID" value="KXX82680.1"/>
    <property type="molecule type" value="Genomic_DNA"/>
</dbReference>
<proteinExistence type="predicted"/>
<organism evidence="2 3">
    <name type="scientific">Madurella mycetomatis</name>
    <dbReference type="NCBI Taxonomy" id="100816"/>
    <lineage>
        <taxon>Eukaryota</taxon>
        <taxon>Fungi</taxon>
        <taxon>Dikarya</taxon>
        <taxon>Ascomycota</taxon>
        <taxon>Pezizomycotina</taxon>
        <taxon>Sordariomycetes</taxon>
        <taxon>Sordariomycetidae</taxon>
        <taxon>Sordariales</taxon>
        <taxon>Sordariales incertae sedis</taxon>
        <taxon>Madurella</taxon>
    </lineage>
</organism>
<dbReference type="Proteomes" id="UP000078237">
    <property type="component" value="Unassembled WGS sequence"/>
</dbReference>
<feature type="signal peptide" evidence="1">
    <location>
        <begin position="1"/>
        <end position="19"/>
    </location>
</feature>
<keyword evidence="3" id="KW-1185">Reference proteome</keyword>
<dbReference type="VEuPathDB" id="FungiDB:MMYC01_201106"/>
<dbReference type="InterPro" id="IPR053216">
    <property type="entry name" value="Appressorial_penetr-assoc"/>
</dbReference>
<evidence type="ECO:0000256" key="1">
    <source>
        <dbReference type="SAM" id="SignalP"/>
    </source>
</evidence>
<accession>A0A175WHX2</accession>
<feature type="chain" id="PRO_5008044046" evidence="1">
    <location>
        <begin position="20"/>
        <end position="259"/>
    </location>
</feature>
<dbReference type="OrthoDB" id="2336871at2759"/>
<evidence type="ECO:0000313" key="2">
    <source>
        <dbReference type="EMBL" id="KXX82680.1"/>
    </source>
</evidence>
<gene>
    <name evidence="2" type="ORF">MMYC01_201106</name>
</gene>
<name>A0A175WHX2_9PEZI</name>
<reference evidence="2 3" key="1">
    <citation type="journal article" date="2016" name="Genome Announc.">
        <title>Genome Sequence of Madurella mycetomatis mm55, Isolated from a Human Mycetoma Case in Sudan.</title>
        <authorList>
            <person name="Smit S."/>
            <person name="Derks M.F."/>
            <person name="Bervoets S."/>
            <person name="Fahal A."/>
            <person name="van Leeuwen W."/>
            <person name="van Belkum A."/>
            <person name="van de Sande W.W."/>
        </authorList>
    </citation>
    <scope>NUCLEOTIDE SEQUENCE [LARGE SCALE GENOMIC DNA]</scope>
    <source>
        <strain evidence="3">mm55</strain>
    </source>
</reference>